<dbReference type="OrthoDB" id="8002252at2"/>
<protein>
    <submittedName>
        <fullName evidence="2">SGNH/GDSL hydrolase family protein</fullName>
    </submittedName>
</protein>
<dbReference type="EMBL" id="SRLB01000046">
    <property type="protein sequence ID" value="TGD94070.1"/>
    <property type="molecule type" value="Genomic_DNA"/>
</dbReference>
<name>A0A4Z0NE35_9HYPH</name>
<keyword evidence="2" id="KW-0378">Hydrolase</keyword>
<sequence length="946" mass="99145">MGIPAWAPTPARNAATDPAIQSADGASSRTFPESLRTIMAASRALADDQGGALVTTGTANAYVVSTASGITTLRPGLSLAVWVDRTNTDLPSLNVDGTGPLPWRDADGRPFDAGRLKLGRLVYVTYDDVGRTWRSDILSSLDNTSDLQKATDPANPIGGKLADLDLTKARKGANGRVDIGLQNVDNTSDEQKASDTANPIGGALSTLDQTKARKGANGRADIGLPNVDNTSDAQKAASGPIADAVNRRLLSFPTRAAAIAAQVPADVTALRLLGVARVGLGASEWARASAQPDHGVAFQSADGAWWEPADSSVITPEQAGARGNGTTDDYAALDAVRGYAVLYGCPVYLTRIYYASQAIDWRAVVLNGTPAARLTGAIDVAKFGRCLVPLLTLTDTAGIRFETAISPRDNRDPIEKAIWLDGSLATATGRTYRQIPCTDIPSRQQVAYPAGDTWTDTPAVLGSNPAAGQVAANTDQLTWNVATGGIWYAGFVPIHGGQCLRAHFATAGNYLRGAFVRTTTGYWVIYANATATATLAIKLTGQPVATRVYPAWAGLATASAYQPGVCDWQIEVQNHRTFRLKLNGQDITGPIDTGDGSEIVDAGFGVLAPADAVVPSVDNWSIATTREASGRRACDLVIFGDSQAYSRTGDISHALREALDGTNGLRVGTITNNAVPGTNTYDAYQAFVAKGVGAARYAILVSGVNDQQAGSDVAFTRQYVGAWIDGVRAYGAIPIVVIEPRFYLKTEGNPNGFTTSNAGTQVDYRGAIIAVAAGRGVSIVDANEVLGAVVPGGIANAFQTIEDNIHLNPYAKMLLAVAIAKAILAEECGLMTASIAEKQLPALFLNGWNGITQYPTYSVQEVGTARRMFLGGLVDVATLDPSGRTLIYRLPVNLRPKSTRRVIVPVGGVAGFALLEVSAGDGGIYVSQLPVGASYVALDGMSFELA</sequence>
<dbReference type="GO" id="GO:0016788">
    <property type="term" value="F:hydrolase activity, acting on ester bonds"/>
    <property type="evidence" value="ECO:0007669"/>
    <property type="project" value="UniProtKB-ARBA"/>
</dbReference>
<feature type="region of interest" description="Disordered" evidence="1">
    <location>
        <begin position="179"/>
        <end position="239"/>
    </location>
</feature>
<accession>A0A4Z0NE35</accession>
<feature type="region of interest" description="Disordered" evidence="1">
    <location>
        <begin position="1"/>
        <end position="28"/>
    </location>
</feature>
<reference evidence="2 3" key="1">
    <citation type="submission" date="2019-04" db="EMBL/GenBank/DDBJ databases">
        <authorList>
            <person name="Feng G."/>
            <person name="Zhu H."/>
        </authorList>
    </citation>
    <scope>NUCLEOTIDE SEQUENCE [LARGE SCALE GENOMIC DNA]</scope>
    <source>
        <strain evidence="2 3">6HR-1</strain>
    </source>
</reference>
<dbReference type="RefSeq" id="WP_135419500.1">
    <property type="nucleotide sequence ID" value="NZ_SRLB01000046.1"/>
</dbReference>
<dbReference type="InterPro" id="IPR036514">
    <property type="entry name" value="SGNH_hydro_sf"/>
</dbReference>
<keyword evidence="3" id="KW-1185">Reference proteome</keyword>
<dbReference type="Proteomes" id="UP000297535">
    <property type="component" value="Unassembled WGS sequence"/>
</dbReference>
<evidence type="ECO:0000313" key="2">
    <source>
        <dbReference type="EMBL" id="TGD94070.1"/>
    </source>
</evidence>
<dbReference type="AlphaFoldDB" id="A0A4Z0NE35"/>
<organism evidence="2 3">
    <name type="scientific">Methylobacterium nonmethylotrophicum</name>
    <dbReference type="NCBI Taxonomy" id="1141884"/>
    <lineage>
        <taxon>Bacteria</taxon>
        <taxon>Pseudomonadati</taxon>
        <taxon>Pseudomonadota</taxon>
        <taxon>Alphaproteobacteria</taxon>
        <taxon>Hyphomicrobiales</taxon>
        <taxon>Methylobacteriaceae</taxon>
        <taxon>Methylobacterium</taxon>
    </lineage>
</organism>
<comment type="caution">
    <text evidence="2">The sequence shown here is derived from an EMBL/GenBank/DDBJ whole genome shotgun (WGS) entry which is preliminary data.</text>
</comment>
<evidence type="ECO:0000256" key="1">
    <source>
        <dbReference type="SAM" id="MobiDB-lite"/>
    </source>
</evidence>
<proteinExistence type="predicted"/>
<dbReference type="Gene3D" id="3.40.50.1110">
    <property type="entry name" value="SGNH hydrolase"/>
    <property type="match status" value="1"/>
</dbReference>
<evidence type="ECO:0000313" key="3">
    <source>
        <dbReference type="Proteomes" id="UP000297535"/>
    </source>
</evidence>
<gene>
    <name evidence="2" type="ORF">EU555_32645</name>
</gene>
<dbReference type="SUPFAM" id="SSF52266">
    <property type="entry name" value="SGNH hydrolase"/>
    <property type="match status" value="1"/>
</dbReference>